<gene>
    <name evidence="1" type="ORF">T02_2053</name>
</gene>
<keyword evidence="2" id="KW-1185">Reference proteome</keyword>
<proteinExistence type="predicted"/>
<organism evidence="1 2">
    <name type="scientific">Trichinella nativa</name>
    <dbReference type="NCBI Taxonomy" id="6335"/>
    <lineage>
        <taxon>Eukaryota</taxon>
        <taxon>Metazoa</taxon>
        <taxon>Ecdysozoa</taxon>
        <taxon>Nematoda</taxon>
        <taxon>Enoplea</taxon>
        <taxon>Dorylaimia</taxon>
        <taxon>Trichinellida</taxon>
        <taxon>Trichinellidae</taxon>
        <taxon>Trichinella</taxon>
    </lineage>
</organism>
<comment type="caution">
    <text evidence="1">The sequence shown here is derived from an EMBL/GenBank/DDBJ whole genome shotgun (WGS) entry which is preliminary data.</text>
</comment>
<evidence type="ECO:0000313" key="1">
    <source>
        <dbReference type="EMBL" id="KRZ48316.1"/>
    </source>
</evidence>
<sequence length="67" mass="7676">MCKCKCYIQNRLDLTGEDAYPTYVSRCLTLRAQCLTFMQIGPLRISSKANKCMEISVEIAPRLCLNR</sequence>
<protein>
    <submittedName>
        <fullName evidence="1">Uncharacterized protein</fullName>
    </submittedName>
</protein>
<accession>A0A0V1KMV3</accession>
<dbReference type="AlphaFoldDB" id="A0A0V1KMV3"/>
<reference evidence="1 2" key="1">
    <citation type="submission" date="2015-05" db="EMBL/GenBank/DDBJ databases">
        <title>Evolution of Trichinella species and genotypes.</title>
        <authorList>
            <person name="Korhonen P.K."/>
            <person name="Edoardo P."/>
            <person name="Giuseppe L.R."/>
            <person name="Gasser R.B."/>
        </authorList>
    </citation>
    <scope>NUCLEOTIDE SEQUENCE [LARGE SCALE GENOMIC DNA]</scope>
    <source>
        <strain evidence="1">ISS10</strain>
    </source>
</reference>
<evidence type="ECO:0000313" key="2">
    <source>
        <dbReference type="Proteomes" id="UP000054721"/>
    </source>
</evidence>
<dbReference type="EMBL" id="JYDW01000428">
    <property type="protein sequence ID" value="KRZ48316.1"/>
    <property type="molecule type" value="Genomic_DNA"/>
</dbReference>
<name>A0A0V1KMV3_9BILA</name>
<dbReference type="Proteomes" id="UP000054721">
    <property type="component" value="Unassembled WGS sequence"/>
</dbReference>